<keyword evidence="1" id="KW-0472">Membrane</keyword>
<evidence type="ECO:0000256" key="1">
    <source>
        <dbReference type="SAM" id="Phobius"/>
    </source>
</evidence>
<evidence type="ECO:0000313" key="3">
    <source>
        <dbReference type="Proteomes" id="UP000535020"/>
    </source>
</evidence>
<dbReference type="RefSeq" id="WP_176004590.1">
    <property type="nucleotide sequence ID" value="NZ_JABWMI010000005.1"/>
</dbReference>
<organism evidence="2 3">
    <name type="scientific">Flavobacterium agri</name>
    <dbReference type="NCBI Taxonomy" id="2743471"/>
    <lineage>
        <taxon>Bacteria</taxon>
        <taxon>Pseudomonadati</taxon>
        <taxon>Bacteroidota</taxon>
        <taxon>Flavobacteriia</taxon>
        <taxon>Flavobacteriales</taxon>
        <taxon>Flavobacteriaceae</taxon>
        <taxon>Flavobacterium</taxon>
    </lineage>
</organism>
<dbReference type="EMBL" id="JACBJI010000001">
    <property type="protein sequence ID" value="NYA69763.1"/>
    <property type="molecule type" value="Genomic_DNA"/>
</dbReference>
<keyword evidence="3" id="KW-1185">Reference proteome</keyword>
<feature type="transmembrane region" description="Helical" evidence="1">
    <location>
        <begin position="6"/>
        <end position="27"/>
    </location>
</feature>
<keyword evidence="1" id="KW-1133">Transmembrane helix</keyword>
<name>A0A7Y8Y0L9_9FLAO</name>
<comment type="caution">
    <text evidence="2">The sequence shown here is derived from an EMBL/GenBank/DDBJ whole genome shotgun (WGS) entry which is preliminary data.</text>
</comment>
<dbReference type="Pfam" id="PF25589">
    <property type="entry name" value="DUF7935"/>
    <property type="match status" value="1"/>
</dbReference>
<evidence type="ECO:0000313" key="2">
    <source>
        <dbReference type="EMBL" id="NYA69763.1"/>
    </source>
</evidence>
<keyword evidence="1" id="KW-0812">Transmembrane</keyword>
<dbReference type="InterPro" id="IPR057695">
    <property type="entry name" value="DUF7935"/>
</dbReference>
<gene>
    <name evidence="2" type="ORF">HZF10_02440</name>
</gene>
<reference evidence="2 3" key="1">
    <citation type="submission" date="2020-07" db="EMBL/GenBank/DDBJ databases">
        <authorList>
            <person name="Sun Q."/>
        </authorList>
    </citation>
    <scope>NUCLEOTIDE SEQUENCE [LARGE SCALE GENOMIC DNA]</scope>
    <source>
        <strain evidence="2 3">MAH-1</strain>
    </source>
</reference>
<protein>
    <submittedName>
        <fullName evidence="2">Uncharacterized protein</fullName>
    </submittedName>
</protein>
<dbReference type="AlphaFoldDB" id="A0A7Y8Y0L9"/>
<proteinExistence type="predicted"/>
<sequence length="173" mass="19901">MNEDKLFELLFYCLPAAITAVTVYGVFNNFMKNDENKRRFALLRQNRQDSLPLKLQAYERMTLFLERIDPAKILIRVAPISDKKEDYANYVVAQIDQEFEHNLTQQIYMSDECWGVVVTAKNATVQLLRKYAAQAEVTDADNLREAVIKGSFDNPSPSTAALAYIRNEVRDLI</sequence>
<accession>A0A7Y8Y0L9</accession>
<dbReference type="Proteomes" id="UP000535020">
    <property type="component" value="Unassembled WGS sequence"/>
</dbReference>